<keyword evidence="3 9" id="KW-0813">Transport</keyword>
<keyword evidence="7 9" id="KW-1133">Transmembrane helix</keyword>
<dbReference type="InterPro" id="IPR035906">
    <property type="entry name" value="MetI-like_sf"/>
</dbReference>
<dbReference type="OrthoDB" id="9787841at2"/>
<dbReference type="PROSITE" id="PS50928">
    <property type="entry name" value="ABC_TM1"/>
    <property type="match status" value="1"/>
</dbReference>
<evidence type="ECO:0000256" key="5">
    <source>
        <dbReference type="ARBA" id="ARBA00022692"/>
    </source>
</evidence>
<keyword evidence="4" id="KW-1003">Cell membrane</keyword>
<comment type="similarity">
    <text evidence="2">Belongs to the binding-protein-dependent transport system permease family. HisMQ subfamily.</text>
</comment>
<evidence type="ECO:0000256" key="1">
    <source>
        <dbReference type="ARBA" id="ARBA00004651"/>
    </source>
</evidence>
<organism evidence="10 11">
    <name type="scientific">Ruoffia tabacinasalis</name>
    <dbReference type="NCBI Taxonomy" id="87458"/>
    <lineage>
        <taxon>Bacteria</taxon>
        <taxon>Bacillati</taxon>
        <taxon>Bacillota</taxon>
        <taxon>Bacilli</taxon>
        <taxon>Lactobacillales</taxon>
        <taxon>Aerococcaceae</taxon>
        <taxon>Ruoffia</taxon>
    </lineage>
</organism>
<keyword evidence="6" id="KW-0029">Amino-acid transport</keyword>
<dbReference type="InterPro" id="IPR000515">
    <property type="entry name" value="MetI-like"/>
</dbReference>
<dbReference type="CDD" id="cd06261">
    <property type="entry name" value="TM_PBP2"/>
    <property type="match status" value="1"/>
</dbReference>
<dbReference type="EMBL" id="VBSP01000032">
    <property type="protein sequence ID" value="TLQ40288.1"/>
    <property type="molecule type" value="Genomic_DNA"/>
</dbReference>
<evidence type="ECO:0000256" key="6">
    <source>
        <dbReference type="ARBA" id="ARBA00022970"/>
    </source>
</evidence>
<dbReference type="Proteomes" id="UP000306420">
    <property type="component" value="Unassembled WGS sequence"/>
</dbReference>
<evidence type="ECO:0000256" key="2">
    <source>
        <dbReference type="ARBA" id="ARBA00010072"/>
    </source>
</evidence>
<comment type="caution">
    <text evidence="10">The sequence shown here is derived from an EMBL/GenBank/DDBJ whole genome shotgun (WGS) entry which is preliminary data.</text>
</comment>
<name>A0A5R9DVY5_9LACT</name>
<feature type="transmembrane region" description="Helical" evidence="9">
    <location>
        <begin position="33"/>
        <end position="56"/>
    </location>
</feature>
<evidence type="ECO:0000256" key="4">
    <source>
        <dbReference type="ARBA" id="ARBA00022475"/>
    </source>
</evidence>
<reference evidence="10 11" key="1">
    <citation type="submission" date="2019-05" db="EMBL/GenBank/DDBJ databases">
        <title>The metagenome of a microbial culture collection derived from dairy environment covers the genomic content of the human microbiome.</title>
        <authorList>
            <person name="Roder T."/>
            <person name="Wuthrich D."/>
            <person name="Sattari Z."/>
            <person name="Von Ah U."/>
            <person name="Bar C."/>
            <person name="Ronchi F."/>
            <person name="Macpherson A.J."/>
            <person name="Ganal-Vonarburg S.C."/>
            <person name="Bruggmann R."/>
            <person name="Vergeres G."/>
        </authorList>
    </citation>
    <scope>NUCLEOTIDE SEQUENCE [LARGE SCALE GENOMIC DNA]</scope>
    <source>
        <strain evidence="10 11">FAM 24227</strain>
    </source>
</reference>
<keyword evidence="5 9" id="KW-0812">Transmembrane</keyword>
<dbReference type="PANTHER" id="PTHR30614:SF20">
    <property type="entry name" value="GLUTAMINE TRANSPORT SYSTEM PERMEASE PROTEIN GLNP"/>
    <property type="match status" value="1"/>
</dbReference>
<dbReference type="InterPro" id="IPR043429">
    <property type="entry name" value="ArtM/GltK/GlnP/TcyL/YhdX-like"/>
</dbReference>
<dbReference type="PANTHER" id="PTHR30614">
    <property type="entry name" value="MEMBRANE COMPONENT OF AMINO ACID ABC TRANSPORTER"/>
    <property type="match status" value="1"/>
</dbReference>
<evidence type="ECO:0000256" key="9">
    <source>
        <dbReference type="RuleBase" id="RU363032"/>
    </source>
</evidence>
<feature type="transmembrane region" description="Helical" evidence="9">
    <location>
        <begin position="200"/>
        <end position="221"/>
    </location>
</feature>
<accession>A0A5R9DVY5</accession>
<dbReference type="SUPFAM" id="SSF161098">
    <property type="entry name" value="MetI-like"/>
    <property type="match status" value="1"/>
</dbReference>
<sequence length="235" mass="26271">MSVLSGISWLQEGPFALYRWGDLFEDIPLFMEAFIYTIGISICALIFAFLLGTVLGISSSSRSKVLSIFTRIYVELFQNTPLLIQIFFVYYGLPMVGIVLDTYIIGIICVGLYHAAYIAEVIRSGIGSVAKGQMEAALSQGFSFWESMWLIVLPQAFRIMLPALTNQVVNLIKNTSAIAIISGADIMFTANSWSSMNLHYVPAFAFAAFLYFLLCFPLTQLSVRLEEKNKKAYTR</sequence>
<dbReference type="Pfam" id="PF00528">
    <property type="entry name" value="BPD_transp_1"/>
    <property type="match status" value="1"/>
</dbReference>
<evidence type="ECO:0000256" key="3">
    <source>
        <dbReference type="ARBA" id="ARBA00022448"/>
    </source>
</evidence>
<dbReference type="GO" id="GO:0043190">
    <property type="term" value="C:ATP-binding cassette (ABC) transporter complex"/>
    <property type="evidence" value="ECO:0007669"/>
    <property type="project" value="InterPro"/>
</dbReference>
<keyword evidence="8 9" id="KW-0472">Membrane</keyword>
<evidence type="ECO:0000256" key="7">
    <source>
        <dbReference type="ARBA" id="ARBA00022989"/>
    </source>
</evidence>
<proteinExistence type="inferred from homology"/>
<dbReference type="InterPro" id="IPR010065">
    <property type="entry name" value="AA_ABC_transptr_permease_3TM"/>
</dbReference>
<feature type="transmembrane region" description="Helical" evidence="9">
    <location>
        <begin position="103"/>
        <end position="122"/>
    </location>
</feature>
<evidence type="ECO:0000313" key="10">
    <source>
        <dbReference type="EMBL" id="TLQ40288.1"/>
    </source>
</evidence>
<dbReference type="AlphaFoldDB" id="A0A5R9DVY5"/>
<comment type="subcellular location">
    <subcellularLocation>
        <location evidence="1 9">Cell membrane</location>
        <topology evidence="1 9">Multi-pass membrane protein</topology>
    </subcellularLocation>
</comment>
<protein>
    <submittedName>
        <fullName evidence="10">Amino acid ABC transporter permease</fullName>
    </submittedName>
</protein>
<dbReference type="NCBIfam" id="TIGR01726">
    <property type="entry name" value="HEQRo_perm_3TM"/>
    <property type="match status" value="1"/>
</dbReference>
<dbReference type="RefSeq" id="WP_138404994.1">
    <property type="nucleotide sequence ID" value="NZ_JBQKLU010000002.1"/>
</dbReference>
<dbReference type="GO" id="GO:0006865">
    <property type="term" value="P:amino acid transport"/>
    <property type="evidence" value="ECO:0007669"/>
    <property type="project" value="UniProtKB-KW"/>
</dbReference>
<evidence type="ECO:0000313" key="11">
    <source>
        <dbReference type="Proteomes" id="UP000306420"/>
    </source>
</evidence>
<evidence type="ECO:0000256" key="8">
    <source>
        <dbReference type="ARBA" id="ARBA00023136"/>
    </source>
</evidence>
<gene>
    <name evidence="10" type="ORF">FEZ33_08575</name>
</gene>
<feature type="transmembrane region" description="Helical" evidence="9">
    <location>
        <begin position="68"/>
        <end position="91"/>
    </location>
</feature>
<dbReference type="GO" id="GO:0022857">
    <property type="term" value="F:transmembrane transporter activity"/>
    <property type="evidence" value="ECO:0007669"/>
    <property type="project" value="InterPro"/>
</dbReference>
<dbReference type="Gene3D" id="1.10.3720.10">
    <property type="entry name" value="MetI-like"/>
    <property type="match status" value="1"/>
</dbReference>